<feature type="compositionally biased region" description="Low complexity" evidence="2">
    <location>
        <begin position="307"/>
        <end position="321"/>
    </location>
</feature>
<reference evidence="3" key="2">
    <citation type="submission" date="2020-05" db="UniProtKB">
        <authorList>
            <consortium name="EnsemblMetazoa"/>
        </authorList>
    </citation>
    <scope>IDENTIFICATION</scope>
    <source>
        <strain evidence="3">WRAIR2</strain>
    </source>
</reference>
<keyword evidence="4" id="KW-1185">Reference proteome</keyword>
<evidence type="ECO:0000313" key="3">
    <source>
        <dbReference type="EnsemblMetazoa" id="ADIR008910-PA"/>
    </source>
</evidence>
<dbReference type="InterPro" id="IPR002172">
    <property type="entry name" value="LDrepeatLR_classA_rpt"/>
</dbReference>
<feature type="region of interest" description="Disordered" evidence="2">
    <location>
        <begin position="445"/>
        <end position="555"/>
    </location>
</feature>
<sequence length="615" mass="68287">MPASMMSQGPVNIIMASHEEAVYYAYIFEPQNQNDLLRRRTLDHAILEKRGARFALVLTLLYITLPCVRMPPPGDASGHKGGQTPNKRAKNERVVMPVNARDSDLVFEDEKPSYSSNFDRLMDIENQENLRLFASQSKPAVDRSDVSSDDSSPLGSEELSYVSDDVEQLDNDDEDEADNDVSLPDDDEQTDQDQEQSWLMRNVKRIKRSLDSLWNGSTPTEGKTMSADHNNTKQGKHKKKAMGEEKPRKHKTPKKPLTKEERQQRREQKTATAEAGIVHPSHPADVVSTRPAGSAGVHHNLPVARNSISSSEGKSSKFGGIRPKRQFDETLDDTEGSGFDGSGESGPGDENWTMYKMTITLNEPFSSSMNDPHQNSEKLLHIKALVKRLIDDALRTDFEVTTRRFAPHPANKQLTLVTLDLNAPKDFNLDEMEERIRVQLLSGHNQLSPDGLSLVPRDTDDADLDADFGGITEEKILDRIPEDAQPNEEFDEEGEDGEDEDYEPVDGGAGDEEEEDPFTARPPVISHDGGGGGGGRGDGDDRNELEPVPKEGCRGDDRVPCGQTTVYICGVQQCDGVVDCPNGEDETPERCPRVRVFQFLCDATAIRTVKTNMMK</sequence>
<organism evidence="3 4">
    <name type="scientific">Anopheles dirus</name>
    <dbReference type="NCBI Taxonomy" id="7168"/>
    <lineage>
        <taxon>Eukaryota</taxon>
        <taxon>Metazoa</taxon>
        <taxon>Ecdysozoa</taxon>
        <taxon>Arthropoda</taxon>
        <taxon>Hexapoda</taxon>
        <taxon>Insecta</taxon>
        <taxon>Pterygota</taxon>
        <taxon>Neoptera</taxon>
        <taxon>Endopterygota</taxon>
        <taxon>Diptera</taxon>
        <taxon>Nematocera</taxon>
        <taxon>Culicoidea</taxon>
        <taxon>Culicidae</taxon>
        <taxon>Anophelinae</taxon>
        <taxon>Anopheles</taxon>
    </lineage>
</organism>
<feature type="region of interest" description="Disordered" evidence="2">
    <location>
        <begin position="74"/>
        <end position="95"/>
    </location>
</feature>
<dbReference type="Gene3D" id="4.10.400.10">
    <property type="entry name" value="Low-density Lipoprotein Receptor"/>
    <property type="match status" value="1"/>
</dbReference>
<evidence type="ECO:0008006" key="5">
    <source>
        <dbReference type="Google" id="ProtNLM"/>
    </source>
</evidence>
<evidence type="ECO:0000256" key="1">
    <source>
        <dbReference type="ARBA" id="ARBA00023157"/>
    </source>
</evidence>
<feature type="compositionally biased region" description="Basic and acidic residues" evidence="2">
    <location>
        <begin position="537"/>
        <end position="555"/>
    </location>
</feature>
<feature type="compositionally biased region" description="Basic and acidic residues" evidence="2">
    <location>
        <begin position="472"/>
        <end position="482"/>
    </location>
</feature>
<evidence type="ECO:0000256" key="2">
    <source>
        <dbReference type="SAM" id="MobiDB-lite"/>
    </source>
</evidence>
<dbReference type="STRING" id="7168.A0A182NMM5"/>
<evidence type="ECO:0000313" key="4">
    <source>
        <dbReference type="Proteomes" id="UP000075884"/>
    </source>
</evidence>
<feature type="region of interest" description="Disordered" evidence="2">
    <location>
        <begin position="135"/>
        <end position="294"/>
    </location>
</feature>
<protein>
    <recommendedName>
        <fullName evidence="5">SEA domain-containing protein</fullName>
    </recommendedName>
</protein>
<accession>A0A182NMM5</accession>
<dbReference type="CDD" id="cd00112">
    <property type="entry name" value="LDLa"/>
    <property type="match status" value="1"/>
</dbReference>
<feature type="compositionally biased region" description="Basic and acidic residues" evidence="2">
    <location>
        <begin position="257"/>
        <end position="269"/>
    </location>
</feature>
<dbReference type="InterPro" id="IPR036055">
    <property type="entry name" value="LDL_receptor-like_sf"/>
</dbReference>
<feature type="compositionally biased region" description="Acidic residues" evidence="2">
    <location>
        <begin position="164"/>
        <end position="194"/>
    </location>
</feature>
<dbReference type="VEuPathDB" id="VectorBase:ADIR008910"/>
<name>A0A182NMM5_9DIPT</name>
<reference evidence="4" key="1">
    <citation type="submission" date="2013-03" db="EMBL/GenBank/DDBJ databases">
        <title>The Genome Sequence of Anopheles dirus WRAIR2.</title>
        <authorList>
            <consortium name="The Broad Institute Genomics Platform"/>
            <person name="Neafsey D.E."/>
            <person name="Walton C."/>
            <person name="Walker B."/>
            <person name="Young S.K."/>
            <person name="Zeng Q."/>
            <person name="Gargeya S."/>
            <person name="Fitzgerald M."/>
            <person name="Haas B."/>
            <person name="Abouelleil A."/>
            <person name="Allen A.W."/>
            <person name="Alvarado L."/>
            <person name="Arachchi H.M."/>
            <person name="Berlin A.M."/>
            <person name="Chapman S.B."/>
            <person name="Gainer-Dewar J."/>
            <person name="Goldberg J."/>
            <person name="Griggs A."/>
            <person name="Gujja S."/>
            <person name="Hansen M."/>
            <person name="Howarth C."/>
            <person name="Imamovic A."/>
            <person name="Ireland A."/>
            <person name="Larimer J."/>
            <person name="McCowan C."/>
            <person name="Murphy C."/>
            <person name="Pearson M."/>
            <person name="Poon T.W."/>
            <person name="Priest M."/>
            <person name="Roberts A."/>
            <person name="Saif S."/>
            <person name="Shea T."/>
            <person name="Sisk P."/>
            <person name="Sykes S."/>
            <person name="Wortman J."/>
            <person name="Nusbaum C."/>
            <person name="Birren B."/>
        </authorList>
    </citation>
    <scope>NUCLEOTIDE SEQUENCE [LARGE SCALE GENOMIC DNA]</scope>
    <source>
        <strain evidence="4">WRAIR2</strain>
    </source>
</reference>
<dbReference type="SMART" id="SM00192">
    <property type="entry name" value="LDLa"/>
    <property type="match status" value="1"/>
</dbReference>
<feature type="compositionally biased region" description="Polar residues" evidence="2">
    <location>
        <begin position="212"/>
        <end position="233"/>
    </location>
</feature>
<dbReference type="Proteomes" id="UP000075884">
    <property type="component" value="Unassembled WGS sequence"/>
</dbReference>
<proteinExistence type="predicted"/>
<feature type="compositionally biased region" description="Acidic residues" evidence="2">
    <location>
        <begin position="485"/>
        <end position="517"/>
    </location>
</feature>
<dbReference type="EnsemblMetazoa" id="ADIR008910-RA">
    <property type="protein sequence ID" value="ADIR008910-PA"/>
    <property type="gene ID" value="ADIR008910"/>
</dbReference>
<feature type="region of interest" description="Disordered" evidence="2">
    <location>
        <begin position="306"/>
        <end position="350"/>
    </location>
</feature>
<keyword evidence="1" id="KW-1015">Disulfide bond</keyword>
<dbReference type="AlphaFoldDB" id="A0A182NMM5"/>